<dbReference type="GO" id="GO:0016987">
    <property type="term" value="F:sigma factor activity"/>
    <property type="evidence" value="ECO:0007669"/>
    <property type="project" value="UniProtKB-KW"/>
</dbReference>
<feature type="domain" description="RNA polymerase sigma-70 region 2" evidence="6">
    <location>
        <begin position="93"/>
        <end position="152"/>
    </location>
</feature>
<dbReference type="GO" id="GO:0003677">
    <property type="term" value="F:DNA binding"/>
    <property type="evidence" value="ECO:0007669"/>
    <property type="project" value="InterPro"/>
</dbReference>
<dbReference type="OrthoDB" id="3211555at2"/>
<dbReference type="Proteomes" id="UP000293995">
    <property type="component" value="Chromosome"/>
</dbReference>
<dbReference type="NCBIfam" id="TIGR02937">
    <property type="entry name" value="sigma70-ECF"/>
    <property type="match status" value="1"/>
</dbReference>
<dbReference type="GO" id="GO:0006352">
    <property type="term" value="P:DNA-templated transcription initiation"/>
    <property type="evidence" value="ECO:0007669"/>
    <property type="project" value="InterPro"/>
</dbReference>
<feature type="domain" description="RNA polymerase sigma factor 70 region 4 type 2" evidence="7">
    <location>
        <begin position="186"/>
        <end position="235"/>
    </location>
</feature>
<dbReference type="SUPFAM" id="SSF88946">
    <property type="entry name" value="Sigma2 domain of RNA polymerase sigma factors"/>
    <property type="match status" value="1"/>
</dbReference>
<evidence type="ECO:0000313" key="9">
    <source>
        <dbReference type="Proteomes" id="UP000293995"/>
    </source>
</evidence>
<feature type="region of interest" description="Disordered" evidence="5">
    <location>
        <begin position="1"/>
        <end position="21"/>
    </location>
</feature>
<dbReference type="PANTHER" id="PTHR30173">
    <property type="entry name" value="SIGMA 19 FACTOR"/>
    <property type="match status" value="1"/>
</dbReference>
<dbReference type="Pfam" id="PF04542">
    <property type="entry name" value="Sigma70_r2"/>
    <property type="match status" value="1"/>
</dbReference>
<dbReference type="InterPro" id="IPR013325">
    <property type="entry name" value="RNA_pol_sigma_r2"/>
</dbReference>
<dbReference type="SUPFAM" id="SSF88659">
    <property type="entry name" value="Sigma3 and sigma4 domains of RNA polymerase sigma factors"/>
    <property type="match status" value="1"/>
</dbReference>
<dbReference type="CDD" id="cd06171">
    <property type="entry name" value="Sigma70_r4"/>
    <property type="match status" value="1"/>
</dbReference>
<dbReference type="Pfam" id="PF08281">
    <property type="entry name" value="Sigma70_r4_2"/>
    <property type="match status" value="1"/>
</dbReference>
<feature type="region of interest" description="Disordered" evidence="5">
    <location>
        <begin position="59"/>
        <end position="81"/>
    </location>
</feature>
<sequence>MWSSISAPSVRDGDTRADLAARRPVTDPSHFGGRYFHASYFLVHDVFFPAGRSGVDADLRRSRRRPRDGSTVVDVDTQSSPHDDGLTDFVAVRGILFGIAYRMLRNPADAEDVVQETWLRWQRHDHAVVRDPAAFLATTARHVALNELTSARARHEASAPDALGIATDDDPSAQAERAEALAVGTRRLVERLTPAQRAAFVLRVGFGYPYAQIADLLDTSPAGARQLVSRARRDLLRSPTQPVEGGAAHRHLLRELVFAARTGDLNRLELLLQRDLGLATRDRRSGRRRVAAG</sequence>
<evidence type="ECO:0000256" key="1">
    <source>
        <dbReference type="ARBA" id="ARBA00010641"/>
    </source>
</evidence>
<dbReference type="InterPro" id="IPR013249">
    <property type="entry name" value="RNA_pol_sigma70_r4_t2"/>
</dbReference>
<comment type="similarity">
    <text evidence="1">Belongs to the sigma-70 factor family. ECF subfamily.</text>
</comment>
<evidence type="ECO:0000259" key="7">
    <source>
        <dbReference type="Pfam" id="PF08281"/>
    </source>
</evidence>
<keyword evidence="3" id="KW-0731">Sigma factor</keyword>
<reference evidence="8 9" key="1">
    <citation type="submission" date="2019-01" db="EMBL/GenBank/DDBJ databases">
        <title>Genome sequencing of strain DFW100M-13.</title>
        <authorList>
            <person name="Heo J."/>
            <person name="Kim S.-J."/>
            <person name="Kim J.-S."/>
            <person name="Hong S.-B."/>
            <person name="Kwon S.-W."/>
        </authorList>
    </citation>
    <scope>NUCLEOTIDE SEQUENCE [LARGE SCALE GENOMIC DNA]</scope>
    <source>
        <strain evidence="8 9">DFW100M-13</strain>
    </source>
</reference>
<protein>
    <submittedName>
        <fullName evidence="8">Sigma-70 family RNA polymerase sigma factor</fullName>
    </submittedName>
</protein>
<gene>
    <name evidence="8" type="ORF">ET475_08940</name>
</gene>
<proteinExistence type="inferred from homology"/>
<dbReference type="Gene3D" id="1.10.1740.10">
    <property type="match status" value="1"/>
</dbReference>
<dbReference type="EMBL" id="CP035494">
    <property type="protein sequence ID" value="QAY60103.1"/>
    <property type="molecule type" value="Genomic_DNA"/>
</dbReference>
<accession>A0A4P6EFC6</accession>
<evidence type="ECO:0000256" key="2">
    <source>
        <dbReference type="ARBA" id="ARBA00023015"/>
    </source>
</evidence>
<dbReference type="AlphaFoldDB" id="A0A4P6EFC6"/>
<evidence type="ECO:0000256" key="5">
    <source>
        <dbReference type="SAM" id="MobiDB-lite"/>
    </source>
</evidence>
<dbReference type="InterPro" id="IPR013324">
    <property type="entry name" value="RNA_pol_sigma_r3/r4-like"/>
</dbReference>
<name>A0A4P6EFC6_9MICO</name>
<keyword evidence="4" id="KW-0804">Transcription</keyword>
<evidence type="ECO:0000259" key="6">
    <source>
        <dbReference type="Pfam" id="PF04542"/>
    </source>
</evidence>
<dbReference type="InterPro" id="IPR052704">
    <property type="entry name" value="ECF_Sigma-70_Domain"/>
</dbReference>
<organism evidence="8 9">
    <name type="scientific">Microbacterium protaetiae</name>
    <dbReference type="NCBI Taxonomy" id="2509458"/>
    <lineage>
        <taxon>Bacteria</taxon>
        <taxon>Bacillati</taxon>
        <taxon>Actinomycetota</taxon>
        <taxon>Actinomycetes</taxon>
        <taxon>Micrococcales</taxon>
        <taxon>Microbacteriaceae</taxon>
        <taxon>Microbacterium</taxon>
    </lineage>
</organism>
<dbReference type="PANTHER" id="PTHR30173:SF36">
    <property type="entry name" value="ECF RNA POLYMERASE SIGMA FACTOR SIGJ"/>
    <property type="match status" value="1"/>
</dbReference>
<dbReference type="Gene3D" id="1.10.10.10">
    <property type="entry name" value="Winged helix-like DNA-binding domain superfamily/Winged helix DNA-binding domain"/>
    <property type="match status" value="1"/>
</dbReference>
<dbReference type="InterPro" id="IPR014284">
    <property type="entry name" value="RNA_pol_sigma-70_dom"/>
</dbReference>
<keyword evidence="9" id="KW-1185">Reference proteome</keyword>
<keyword evidence="2" id="KW-0805">Transcription regulation</keyword>
<dbReference type="KEGG" id="mprt:ET475_08940"/>
<dbReference type="InterPro" id="IPR007627">
    <property type="entry name" value="RNA_pol_sigma70_r2"/>
</dbReference>
<evidence type="ECO:0000313" key="8">
    <source>
        <dbReference type="EMBL" id="QAY60103.1"/>
    </source>
</evidence>
<evidence type="ECO:0000256" key="3">
    <source>
        <dbReference type="ARBA" id="ARBA00023082"/>
    </source>
</evidence>
<feature type="compositionally biased region" description="Basic and acidic residues" evidence="5">
    <location>
        <begin position="11"/>
        <end position="21"/>
    </location>
</feature>
<evidence type="ECO:0000256" key="4">
    <source>
        <dbReference type="ARBA" id="ARBA00023163"/>
    </source>
</evidence>
<dbReference type="InterPro" id="IPR036388">
    <property type="entry name" value="WH-like_DNA-bd_sf"/>
</dbReference>